<feature type="chain" id="PRO_5002948902" evidence="1">
    <location>
        <begin position="22"/>
        <end position="125"/>
    </location>
</feature>
<evidence type="ECO:0000313" key="2">
    <source>
        <dbReference type="EMBL" id="ACR11972.1"/>
    </source>
</evidence>
<accession>C5BKH5</accession>
<sequence length="125" mass="13905">MQKLFISGLLLAALSACTATRGPGQLYYWGDYEDLIYLSYKKPGNATPAEQIERLSKVIDRAQTEGKAVAPGVYAQLGMMYAMVGNQSAAEQMLMEEKARFPESTVFIDGMLERAKQMREERAAQ</sequence>
<dbReference type="Pfam" id="PF16068">
    <property type="entry name" value="DUF4810"/>
    <property type="match status" value="1"/>
</dbReference>
<dbReference type="KEGG" id="ttu:TERTU_4693"/>
<dbReference type="STRING" id="377629.TERTU_4693"/>
<dbReference type="InterPro" id="IPR014508">
    <property type="entry name" value="UCP020555_TPR-like"/>
</dbReference>
<evidence type="ECO:0000313" key="3">
    <source>
        <dbReference type="Proteomes" id="UP000009080"/>
    </source>
</evidence>
<organism evidence="2 3">
    <name type="scientific">Teredinibacter turnerae (strain ATCC 39867 / T7901)</name>
    <dbReference type="NCBI Taxonomy" id="377629"/>
    <lineage>
        <taxon>Bacteria</taxon>
        <taxon>Pseudomonadati</taxon>
        <taxon>Pseudomonadota</taxon>
        <taxon>Gammaproteobacteria</taxon>
        <taxon>Cellvibrionales</taxon>
        <taxon>Cellvibrionaceae</taxon>
        <taxon>Teredinibacter</taxon>
    </lineage>
</organism>
<evidence type="ECO:0000256" key="1">
    <source>
        <dbReference type="SAM" id="SignalP"/>
    </source>
</evidence>
<dbReference type="EMBL" id="CP001614">
    <property type="protein sequence ID" value="ACR11972.1"/>
    <property type="molecule type" value="Genomic_DNA"/>
</dbReference>
<dbReference type="RefSeq" id="WP_015818084.1">
    <property type="nucleotide sequence ID" value="NC_012997.1"/>
</dbReference>
<dbReference type="PROSITE" id="PS51257">
    <property type="entry name" value="PROKAR_LIPOPROTEIN"/>
    <property type="match status" value="1"/>
</dbReference>
<dbReference type="OrthoDB" id="9800218at2"/>
<protein>
    <submittedName>
        <fullName evidence="2">TPR repeat domain protein</fullName>
    </submittedName>
</protein>
<dbReference type="Proteomes" id="UP000009080">
    <property type="component" value="Chromosome"/>
</dbReference>
<dbReference type="AlphaFoldDB" id="C5BKH5"/>
<name>C5BKH5_TERTT</name>
<reference evidence="2 3" key="1">
    <citation type="journal article" date="2009" name="PLoS ONE">
        <title>The complete genome of Teredinibacter turnerae T7901: an intracellular endosymbiont of marine wood-boring bivalves (shipworms).</title>
        <authorList>
            <person name="Yang J.C."/>
            <person name="Madupu R."/>
            <person name="Durkin A.S."/>
            <person name="Ekborg N.A."/>
            <person name="Pedamallu C.S."/>
            <person name="Hostetler J.B."/>
            <person name="Radune D."/>
            <person name="Toms B.S."/>
            <person name="Henrissat B."/>
            <person name="Coutinho P.M."/>
            <person name="Schwarz S."/>
            <person name="Field L."/>
            <person name="Trindade-Silva A.E."/>
            <person name="Soares C.A.G."/>
            <person name="Elshahawi S."/>
            <person name="Hanora A."/>
            <person name="Schmidt E.W."/>
            <person name="Haygood M.G."/>
            <person name="Posfai J."/>
            <person name="Benner J."/>
            <person name="Madinger C."/>
            <person name="Nove J."/>
            <person name="Anton B."/>
            <person name="Chaudhary K."/>
            <person name="Foster J."/>
            <person name="Holman A."/>
            <person name="Kumar S."/>
            <person name="Lessard P.A."/>
            <person name="Luyten Y.A."/>
            <person name="Slatko B."/>
            <person name="Wood N."/>
            <person name="Wu B."/>
            <person name="Teplitski M."/>
            <person name="Mougous J.D."/>
            <person name="Ward N."/>
            <person name="Eisen J.A."/>
            <person name="Badger J.H."/>
            <person name="Distel D.L."/>
        </authorList>
    </citation>
    <scope>NUCLEOTIDE SEQUENCE [LARGE SCALE GENOMIC DNA]</scope>
    <source>
        <strain evidence="3">ATCC 39867 / T7901</strain>
    </source>
</reference>
<dbReference type="HOGENOM" id="CLU_139008_1_1_6"/>
<dbReference type="eggNOG" id="COG4259">
    <property type="taxonomic scope" value="Bacteria"/>
</dbReference>
<dbReference type="PIRSF" id="PIRSF020555">
    <property type="entry name" value="UCP020555"/>
    <property type="match status" value="1"/>
</dbReference>
<proteinExistence type="predicted"/>
<gene>
    <name evidence="2" type="ordered locus">TERTU_4693</name>
</gene>
<feature type="signal peptide" evidence="1">
    <location>
        <begin position="1"/>
        <end position="21"/>
    </location>
</feature>
<keyword evidence="1" id="KW-0732">Signal</keyword>
<keyword evidence="3" id="KW-1185">Reference proteome</keyword>